<reference evidence="2 3" key="1">
    <citation type="submission" date="2018-09" db="EMBL/GenBank/DDBJ databases">
        <title>Whole genome based analysis of evolution and adaptive divergence in Indian and Brazilian strains of Azospirillum brasilense.</title>
        <authorList>
            <person name="Singh C."/>
            <person name="Tripathi A.K."/>
        </authorList>
    </citation>
    <scope>NUCLEOTIDE SEQUENCE [LARGE SCALE GENOMIC DNA]</scope>
    <source>
        <strain evidence="2 3">MTCC4036</strain>
        <plasmid evidence="2 3">p1</plasmid>
    </source>
</reference>
<accession>A0A4D8Q215</accession>
<geneLocation type="plasmid" evidence="2">
    <name>p1</name>
</geneLocation>
<feature type="compositionally biased region" description="Basic residues" evidence="1">
    <location>
        <begin position="161"/>
        <end position="171"/>
    </location>
</feature>
<dbReference type="EMBL" id="CP032331">
    <property type="protein sequence ID" value="QCO04165.1"/>
    <property type="molecule type" value="Genomic_DNA"/>
</dbReference>
<keyword evidence="2" id="KW-0614">Plasmid</keyword>
<evidence type="ECO:0000313" key="3">
    <source>
        <dbReference type="Proteomes" id="UP000298596"/>
    </source>
</evidence>
<evidence type="ECO:0000256" key="1">
    <source>
        <dbReference type="SAM" id="MobiDB-lite"/>
    </source>
</evidence>
<sequence>MFTIDFGRDAREFERAMQTFGRDAKWAAVVATNKVAGMVKDRLTGELPSIFDRPTPFTMRSMFVRRASMAKLFAEVGFKDFAAKGTPATKYLRPQVDGGARRAKRFERLLQSAGILPSGWFAMPGDNAELDAFGNMSRGQLTKALSHIRSFAADRGQNRSQTRKSRGKRRKEQYFAAKPGNPGLAPGIYKRAGAKGRDAQPVLFFVRKAPTYRKRFPFDRITAAVVKQHLLPEFRAALEQAVATSRAKGFRR</sequence>
<dbReference type="Proteomes" id="UP000298596">
    <property type="component" value="Plasmid p1"/>
</dbReference>
<evidence type="ECO:0000313" key="2">
    <source>
        <dbReference type="EMBL" id="QCO04165.1"/>
    </source>
</evidence>
<protein>
    <submittedName>
        <fullName evidence="2">Uncharacterized protein</fullName>
    </submittedName>
</protein>
<dbReference type="AlphaFoldDB" id="A0A4D8Q215"/>
<feature type="region of interest" description="Disordered" evidence="1">
    <location>
        <begin position="152"/>
        <end position="177"/>
    </location>
</feature>
<name>A0A4D8Q215_AZOBR</name>
<gene>
    <name evidence="2" type="ORF">D3867_19595</name>
</gene>
<proteinExistence type="predicted"/>
<organism evidence="2 3">
    <name type="scientific">Azospirillum brasilense</name>
    <dbReference type="NCBI Taxonomy" id="192"/>
    <lineage>
        <taxon>Bacteria</taxon>
        <taxon>Pseudomonadati</taxon>
        <taxon>Pseudomonadota</taxon>
        <taxon>Alphaproteobacteria</taxon>
        <taxon>Rhodospirillales</taxon>
        <taxon>Azospirillaceae</taxon>
        <taxon>Azospirillum</taxon>
    </lineage>
</organism>